<keyword evidence="9 13" id="KW-0408">Iron</keyword>
<dbReference type="PANTHER" id="PTHR36531:SF6">
    <property type="entry name" value="DNA REPLICATION ATP-DEPENDENT HELICASE_NUCLEASE DNA2"/>
    <property type="match status" value="1"/>
</dbReference>
<dbReference type="AlphaFoldDB" id="A0A084JEU5"/>
<evidence type="ECO:0000256" key="1">
    <source>
        <dbReference type="ARBA" id="ARBA00001966"/>
    </source>
</evidence>
<dbReference type="STRING" id="318464.IO99_05205"/>
<evidence type="ECO:0000256" key="10">
    <source>
        <dbReference type="ARBA" id="ARBA00023014"/>
    </source>
</evidence>
<feature type="domain" description="DUF83" evidence="14">
    <location>
        <begin position="19"/>
        <end position="201"/>
    </location>
</feature>
<dbReference type="GO" id="GO:0046872">
    <property type="term" value="F:metal ion binding"/>
    <property type="evidence" value="ECO:0007669"/>
    <property type="project" value="UniProtKB-KW"/>
</dbReference>
<dbReference type="EC" id="3.1.12.1" evidence="3 13"/>
<proteinExistence type="inferred from homology"/>
<dbReference type="NCBIfam" id="TIGR00372">
    <property type="entry name" value="cas4"/>
    <property type="match status" value="1"/>
</dbReference>
<evidence type="ECO:0000256" key="2">
    <source>
        <dbReference type="ARBA" id="ARBA00009189"/>
    </source>
</evidence>
<evidence type="ECO:0000256" key="9">
    <source>
        <dbReference type="ARBA" id="ARBA00023004"/>
    </source>
</evidence>
<dbReference type="InterPro" id="IPR011604">
    <property type="entry name" value="PDDEXK-like_dom_sf"/>
</dbReference>
<gene>
    <name evidence="15" type="ORF">IO99_05205</name>
</gene>
<dbReference type="GO" id="GO:0005524">
    <property type="term" value="F:ATP binding"/>
    <property type="evidence" value="ECO:0007669"/>
    <property type="project" value="UniProtKB-KW"/>
</dbReference>
<reference evidence="15 16" key="1">
    <citation type="submission" date="2014-07" db="EMBL/GenBank/DDBJ databases">
        <title>Draft genome of Clostridium sulfidigenes 113A isolated from sediments associated with methane hydrate from Krishna Godavari basin.</title>
        <authorList>
            <person name="Honkalas V.S."/>
            <person name="Dabir A.P."/>
            <person name="Arora P."/>
            <person name="Dhakephalkar P.K."/>
        </authorList>
    </citation>
    <scope>NUCLEOTIDE SEQUENCE [LARGE SCALE GENOMIC DNA]</scope>
    <source>
        <strain evidence="15 16">113A</strain>
    </source>
</reference>
<dbReference type="eggNOG" id="COG1468">
    <property type="taxonomic scope" value="Bacteria"/>
</dbReference>
<evidence type="ECO:0000256" key="12">
    <source>
        <dbReference type="ARBA" id="ARBA00023211"/>
    </source>
</evidence>
<dbReference type="PANTHER" id="PTHR36531">
    <property type="entry name" value="CRISPR-ASSOCIATED EXONUCLEASE CAS4"/>
    <property type="match status" value="1"/>
</dbReference>
<dbReference type="InterPro" id="IPR022765">
    <property type="entry name" value="Dna2/Cas4_DUF83"/>
</dbReference>
<evidence type="ECO:0000256" key="11">
    <source>
        <dbReference type="ARBA" id="ARBA00023118"/>
    </source>
</evidence>
<dbReference type="Gene3D" id="3.90.320.10">
    <property type="match status" value="1"/>
</dbReference>
<evidence type="ECO:0000259" key="14">
    <source>
        <dbReference type="Pfam" id="PF01930"/>
    </source>
</evidence>
<keyword evidence="16" id="KW-1185">Reference proteome</keyword>
<dbReference type="GO" id="GO:0003677">
    <property type="term" value="F:DNA binding"/>
    <property type="evidence" value="ECO:0007669"/>
    <property type="project" value="UniProtKB-KW"/>
</dbReference>
<dbReference type="GO" id="GO:0006281">
    <property type="term" value="P:DNA repair"/>
    <property type="evidence" value="ECO:0007669"/>
    <property type="project" value="UniProtKB-KW"/>
</dbReference>
<evidence type="ECO:0000256" key="8">
    <source>
        <dbReference type="ARBA" id="ARBA00022839"/>
    </source>
</evidence>
<dbReference type="EMBL" id="JPMD01000011">
    <property type="protein sequence ID" value="KEZ87479.1"/>
    <property type="molecule type" value="Genomic_DNA"/>
</dbReference>
<evidence type="ECO:0000256" key="5">
    <source>
        <dbReference type="ARBA" id="ARBA00022722"/>
    </source>
</evidence>
<evidence type="ECO:0000256" key="13">
    <source>
        <dbReference type="RuleBase" id="RU365022"/>
    </source>
</evidence>
<evidence type="ECO:0000313" key="16">
    <source>
        <dbReference type="Proteomes" id="UP000028542"/>
    </source>
</evidence>
<evidence type="ECO:0000256" key="4">
    <source>
        <dbReference type="ARBA" id="ARBA00020049"/>
    </source>
</evidence>
<name>A0A084JEU5_9CLOT</name>
<evidence type="ECO:0000256" key="6">
    <source>
        <dbReference type="ARBA" id="ARBA00022723"/>
    </source>
</evidence>
<comment type="cofactor">
    <cofactor evidence="13">
        <name>iron-sulfur cluster</name>
        <dbReference type="ChEBI" id="CHEBI:30408"/>
    </cofactor>
</comment>
<keyword evidence="11 13" id="KW-0051">Antiviral defense</keyword>
<comment type="similarity">
    <text evidence="2 13">Belongs to the CRISPR-associated exonuclease Cas4 family.</text>
</comment>
<dbReference type="Pfam" id="PF01930">
    <property type="entry name" value="Cas_Cas4"/>
    <property type="match status" value="1"/>
</dbReference>
<dbReference type="GO" id="GO:0051607">
    <property type="term" value="P:defense response to virus"/>
    <property type="evidence" value="ECO:0007669"/>
    <property type="project" value="UniProtKB-KW"/>
</dbReference>
<sequence length="203" mass="24382">MKLYQNSFSEFEEYVTPSDIIEFLYCPRFIYFMKNLAIRQYEENRFKVQIGREKHLDKKSQNVNQVRKRIGGVSKEQEKYIVSKRYGIKGIVDEIYLLNDGTYAPLDYKFAEYKDKDFETYKTQMAMYGLVIEELYKVKVNKLFLVYLRSKNLLKEIDFDDKLKKKSIKYINDYKKVVDGYYPKATSSKARCIDCCYRNICEK</sequence>
<evidence type="ECO:0000256" key="3">
    <source>
        <dbReference type="ARBA" id="ARBA00012768"/>
    </source>
</evidence>
<dbReference type="GO" id="GO:0004386">
    <property type="term" value="F:helicase activity"/>
    <property type="evidence" value="ECO:0007669"/>
    <property type="project" value="UniProtKB-KW"/>
</dbReference>
<comment type="cofactor">
    <cofactor evidence="13">
        <name>Mg(2+)</name>
        <dbReference type="ChEBI" id="CHEBI:18420"/>
    </cofactor>
    <cofactor evidence="13">
        <name>Mn(2+)</name>
        <dbReference type="ChEBI" id="CHEBI:29035"/>
    </cofactor>
    <text evidence="13">Mg(2+) or Mn(2+) required for ssDNA cleavage activity.</text>
</comment>
<keyword evidence="5 13" id="KW-0540">Nuclease</keyword>
<protein>
    <recommendedName>
        <fullName evidence="4 13">CRISPR-associated exonuclease Cas4</fullName>
        <ecNumber evidence="3 13">3.1.12.1</ecNumber>
    </recommendedName>
</protein>
<dbReference type="InterPro" id="IPR013343">
    <property type="entry name" value="CRISPR-assoc_prot_Cas4"/>
</dbReference>
<dbReference type="InterPro" id="IPR051827">
    <property type="entry name" value="Cas4_exonuclease"/>
</dbReference>
<comment type="cofactor">
    <cofactor evidence="1">
        <name>[4Fe-4S] cluster</name>
        <dbReference type="ChEBI" id="CHEBI:49883"/>
    </cofactor>
</comment>
<accession>A0A084JEU5</accession>
<keyword evidence="12 13" id="KW-0464">Manganese</keyword>
<keyword evidence="7 13" id="KW-0378">Hydrolase</keyword>
<keyword evidence="6 13" id="KW-0479">Metal-binding</keyword>
<dbReference type="GO" id="GO:0051536">
    <property type="term" value="F:iron-sulfur cluster binding"/>
    <property type="evidence" value="ECO:0007669"/>
    <property type="project" value="UniProtKB-KW"/>
</dbReference>
<evidence type="ECO:0000313" key="15">
    <source>
        <dbReference type="EMBL" id="KEZ87479.1"/>
    </source>
</evidence>
<dbReference type="RefSeq" id="WP_035130997.1">
    <property type="nucleotide sequence ID" value="NZ_JPMD01000011.1"/>
</dbReference>
<keyword evidence="10 13" id="KW-0411">Iron-sulfur</keyword>
<organism evidence="15 16">
    <name type="scientific">Clostridium sulfidigenes</name>
    <dbReference type="NCBI Taxonomy" id="318464"/>
    <lineage>
        <taxon>Bacteria</taxon>
        <taxon>Bacillati</taxon>
        <taxon>Bacillota</taxon>
        <taxon>Clostridia</taxon>
        <taxon>Eubacteriales</taxon>
        <taxon>Clostridiaceae</taxon>
        <taxon>Clostridium</taxon>
    </lineage>
</organism>
<keyword evidence="8 13" id="KW-0269">Exonuclease</keyword>
<dbReference type="GO" id="GO:0004527">
    <property type="term" value="F:exonuclease activity"/>
    <property type="evidence" value="ECO:0007669"/>
    <property type="project" value="UniProtKB-KW"/>
</dbReference>
<dbReference type="Proteomes" id="UP000028542">
    <property type="component" value="Unassembled WGS sequence"/>
</dbReference>
<evidence type="ECO:0000256" key="7">
    <source>
        <dbReference type="ARBA" id="ARBA00022801"/>
    </source>
</evidence>
<comment type="function">
    <text evidence="13">CRISPR (clustered regularly interspaced short palindromic repeat) is an adaptive immune system that provides protection against mobile genetic elements (viruses, transposable elements and conjugative plasmids). CRISPR clusters contain sequences complementary to antecedent mobile elements and target invading nucleic acids. CRISPR clusters are transcribed and processed into CRISPR RNA (crRNA).</text>
</comment>
<comment type="caution">
    <text evidence="15">The sequence shown here is derived from an EMBL/GenBank/DDBJ whole genome shotgun (WGS) entry which is preliminary data.</text>
</comment>